<dbReference type="PANTHER" id="PTHR33069">
    <property type="entry name" value="CHROMOSOME 7, WHOLE GENOME SHOTGUN SEQUENCE-RELATED"/>
    <property type="match status" value="1"/>
</dbReference>
<keyword evidence="2" id="KW-1185">Reference proteome</keyword>
<dbReference type="AlphaFoldDB" id="A0A2S4VRV7"/>
<dbReference type="VEuPathDB" id="FungiDB:PSTT_04586"/>
<gene>
    <name evidence="1" type="ORF">PSTT_04586</name>
</gene>
<name>A0A2S4VRV7_9BASI</name>
<dbReference type="PANTHER" id="PTHR33069:SF3">
    <property type="entry name" value="DYNEIN HEAVY CHAIN TAIL DOMAIN-CONTAINING PROTEIN"/>
    <property type="match status" value="1"/>
</dbReference>
<reference evidence="1" key="1">
    <citation type="submission" date="2017-12" db="EMBL/GenBank/DDBJ databases">
        <title>Gene loss provides genomic basis for host adaptation in cereal stripe rust fungi.</title>
        <authorList>
            <person name="Xia C."/>
        </authorList>
    </citation>
    <scope>NUCLEOTIDE SEQUENCE [LARGE SCALE GENOMIC DNA]</scope>
    <source>
        <strain evidence="1">93-210</strain>
    </source>
</reference>
<evidence type="ECO:0000313" key="1">
    <source>
        <dbReference type="EMBL" id="POW12283.1"/>
    </source>
</evidence>
<dbReference type="Proteomes" id="UP000239156">
    <property type="component" value="Unassembled WGS sequence"/>
</dbReference>
<accession>A0A2S4VRV7</accession>
<dbReference type="VEuPathDB" id="FungiDB:PSHT_06724"/>
<dbReference type="EMBL" id="PKSL01000032">
    <property type="protein sequence ID" value="POW12283.1"/>
    <property type="molecule type" value="Genomic_DNA"/>
</dbReference>
<comment type="caution">
    <text evidence="1">The sequence shown here is derived from an EMBL/GenBank/DDBJ whole genome shotgun (WGS) entry which is preliminary data.</text>
</comment>
<organism evidence="1 2">
    <name type="scientific">Puccinia striiformis</name>
    <dbReference type="NCBI Taxonomy" id="27350"/>
    <lineage>
        <taxon>Eukaryota</taxon>
        <taxon>Fungi</taxon>
        <taxon>Dikarya</taxon>
        <taxon>Basidiomycota</taxon>
        <taxon>Pucciniomycotina</taxon>
        <taxon>Pucciniomycetes</taxon>
        <taxon>Pucciniales</taxon>
        <taxon>Pucciniaceae</taxon>
        <taxon>Puccinia</taxon>
    </lineage>
</organism>
<sequence>MADADTLQPLSTNAAELRRHQHQGDLVILGFENLARKYDKRSNTRAKPVPGTATEGIKLIDSKQYSLCQLYSTFLPLASQQINRLADLLVPADLRRDPLSQLKLLAELQTEIDYNLEKIRDNAYMAIIESSPDSAGDSFIMEQESFRLFLLNDIENEFLDLLVSTFRHARELIHMLGFSAEIYYSHTGITRDDVLEYTNRLDFKIQSMQHSLSHTDFDNSDHVIANIESALRSILLLIHDELAIPARLPSLPQTDPRFQVAKLAIPIIKLSKLFFVKLSGHEMDIWYP</sequence>
<evidence type="ECO:0000313" key="2">
    <source>
        <dbReference type="Proteomes" id="UP000239156"/>
    </source>
</evidence>
<proteinExistence type="predicted"/>
<protein>
    <submittedName>
        <fullName evidence="1">Uncharacterized protein</fullName>
    </submittedName>
</protein>